<sequence>MAEDQREDQRELQLLPTSSSSWLSRQTSNSSSNNRSITADAFESPPLDLQLSMSFQQVQPAPDCEVFNRLETLRAYEDMKTDGNCIEALKQHAAEQIRLAAIDKAHVDRMRELTRREMELAESEFARARHLWNRAREEVQQAERVKEKATRWVDSMCMEITCQSCRQRFRPA</sequence>
<evidence type="ECO:0000313" key="2">
    <source>
        <dbReference type="Proteomes" id="UP001234297"/>
    </source>
</evidence>
<reference evidence="1 2" key="1">
    <citation type="journal article" date="2022" name="Hortic Res">
        <title>A haplotype resolved chromosomal level avocado genome allows analysis of novel avocado genes.</title>
        <authorList>
            <person name="Nath O."/>
            <person name="Fletcher S.J."/>
            <person name="Hayward A."/>
            <person name="Shaw L.M."/>
            <person name="Masouleh A.K."/>
            <person name="Furtado A."/>
            <person name="Henry R.J."/>
            <person name="Mitter N."/>
        </authorList>
    </citation>
    <scope>NUCLEOTIDE SEQUENCE [LARGE SCALE GENOMIC DNA]</scope>
    <source>
        <strain evidence="2">cv. Hass</strain>
    </source>
</reference>
<keyword evidence="2" id="KW-1185">Reference proteome</keyword>
<proteinExistence type="predicted"/>
<evidence type="ECO:0000313" key="1">
    <source>
        <dbReference type="EMBL" id="KAJ8648904.1"/>
    </source>
</evidence>
<comment type="caution">
    <text evidence="1">The sequence shown here is derived from an EMBL/GenBank/DDBJ whole genome shotgun (WGS) entry which is preliminary data.</text>
</comment>
<protein>
    <submittedName>
        <fullName evidence="1">Uncharacterized protein</fullName>
    </submittedName>
</protein>
<name>A0ACC2MTA6_PERAE</name>
<dbReference type="EMBL" id="CM056809">
    <property type="protein sequence ID" value="KAJ8648904.1"/>
    <property type="molecule type" value="Genomic_DNA"/>
</dbReference>
<gene>
    <name evidence="1" type="ORF">MRB53_001927</name>
</gene>
<organism evidence="1 2">
    <name type="scientific">Persea americana</name>
    <name type="common">Avocado</name>
    <dbReference type="NCBI Taxonomy" id="3435"/>
    <lineage>
        <taxon>Eukaryota</taxon>
        <taxon>Viridiplantae</taxon>
        <taxon>Streptophyta</taxon>
        <taxon>Embryophyta</taxon>
        <taxon>Tracheophyta</taxon>
        <taxon>Spermatophyta</taxon>
        <taxon>Magnoliopsida</taxon>
        <taxon>Magnoliidae</taxon>
        <taxon>Laurales</taxon>
        <taxon>Lauraceae</taxon>
        <taxon>Persea</taxon>
    </lineage>
</organism>
<accession>A0ACC2MTA6</accession>
<dbReference type="Proteomes" id="UP001234297">
    <property type="component" value="Chromosome 1"/>
</dbReference>